<proteinExistence type="predicted"/>
<protein>
    <recommendedName>
        <fullName evidence="1">Tesmin/TSO1-like CXC domain-containing protein</fullName>
    </recommendedName>
</protein>
<evidence type="ECO:0000313" key="2">
    <source>
        <dbReference type="EMBL" id="CAH3175915.1"/>
    </source>
</evidence>
<organism evidence="2 3">
    <name type="scientific">Porites lobata</name>
    <dbReference type="NCBI Taxonomy" id="104759"/>
    <lineage>
        <taxon>Eukaryota</taxon>
        <taxon>Metazoa</taxon>
        <taxon>Cnidaria</taxon>
        <taxon>Anthozoa</taxon>
        <taxon>Hexacorallia</taxon>
        <taxon>Scleractinia</taxon>
        <taxon>Fungiina</taxon>
        <taxon>Poritidae</taxon>
        <taxon>Porites</taxon>
    </lineage>
</organism>
<feature type="non-terminal residue" evidence="2">
    <location>
        <position position="1"/>
    </location>
</feature>
<dbReference type="PANTHER" id="PTHR47018">
    <property type="entry name" value="CXC DOMAIN-CONTAINING PROTEIN-RELATED"/>
    <property type="match status" value="1"/>
</dbReference>
<accession>A0ABN8R962</accession>
<sequence>NPISHKFLWILNLGGLGDCEPELLVSEAIEERSKYEDINSKTLWLVLKDLPLEELKEKATWHRSCYQETTHSGKIKRVKERFQREVRGPNEARRKTSESLQGLLTRSKTVPYDSNLCFFCEEKAKYQNPLHLVSTSSAGSSLDNAVKQSKDPKLLVKLSTALDSTDAHAIDIKYHKSCWAKHVSGVLRKTIKDDEERSRSETAAKLEFLNLTQAALDSGEILNMAQLEQAFDSISNENNSPKTLSRRSVKELIQKEIKGVEFHKPSRANEPERVSVKQCRDTAIHIVESTAHSDESMKTLFDAASILRKAINRSEKWVFSGSLDTMTHDHCPEELTCFFRWIIQGPNKTLSDKKCNEVHKRAMQLAQNTIALCLTDRQVDNKRSKAVYCTREMSQHLAVSLAIHQAVRSKELVNLLHGFGMAVEYNRLLRVESQIEKTVLKRIEQGGMFLPPDIVKGRHVYFAIDNIDFSEDTPDGKRTLHGTAMAIYQKVEPQDEEPVLRLEEPNDSCRSVTELPESLTSLMPCVEPASRPPSPAYPTFELSSEQELPQNIRDENATWIVSRTLTGHDAPSDDDNDQPPVPVWSAYNSLLNEALPVTRVGAPPLLAHPAHEWSTLLTVLMRAQNISVRVVGPGRKTVISLDLGLYLPAKRLQMARCELKNILLQQGELHVVMAMLRTIGSYIDSSGIDMCWIEMIPLYLAEMASLESSDPEIYGEFITGNWVVNKNKEVPFCAVGGDTALEHLNRSMKVSGGLVGITLNESARAKFFLIAPELARLTAEAKAMAGLVPERAHHQELNSAVLTHEDNSINKLTETIKTFTNPFSSDQNTNTDLYNLVTKVVMNEKTKKDLVNQSEEGRKLFSAFVQDRIKTGKINLWAPVKKRNLLTWKTSAKVIKVKAKDTIIELKEDRNLFARLAMVCKSRQEIDIQEAVGLYEFTVVPRSLFARDGTMLHCSCKSALMHILEKAGGPSTNTQEITAGFKVAIVDEMAEVQSLDKPEWIKNCRDLAEHFTNRLLVKYNDLQELHIIFDRYDVPSSLKSATRVKRQGGHVPIYYRITDSTHIAKLSMKKLLAHSKTKGELTTFLAKNVKDNANGRQVVVAWGTECEATHRDVRHLRSTQEEADTKIILHALDASAQGATQLSIYSPDTDVLVLALRRYLDLCSNSCFVTGTGSSRRVINLKSIADALGPTKTAALPAFHALTGADVTGSFSGKGKATCWDEFDNASTPILQALANLGCGEQPDDGTRSGVEQLVCRMHKPKTDIKTVKALRWSIFKKNQAESERLPPTQAALHQAILRAHYQLLVWNNDHVANPVLPSPEGYGWQDEDGKWVPVMTNLPPAPEAIIQLVRCKCAKSRCSNNRCQCQKARLVCTDLCLCSEDCQNEYAESDDEYDEDEVEQEIP</sequence>
<evidence type="ECO:0000259" key="1">
    <source>
        <dbReference type="SMART" id="SM01114"/>
    </source>
</evidence>
<name>A0ABN8R962_9CNID</name>
<reference evidence="2 3" key="1">
    <citation type="submission" date="2022-05" db="EMBL/GenBank/DDBJ databases">
        <authorList>
            <consortium name="Genoscope - CEA"/>
            <person name="William W."/>
        </authorList>
    </citation>
    <scope>NUCLEOTIDE SEQUENCE [LARGE SCALE GENOMIC DNA]</scope>
</reference>
<dbReference type="PANTHER" id="PTHR47018:SF3">
    <property type="entry name" value="MYCBP-ASSOCIATED PROTEIN"/>
    <property type="match status" value="1"/>
</dbReference>
<dbReference type="EMBL" id="CALNXK010000206">
    <property type="protein sequence ID" value="CAH3175915.1"/>
    <property type="molecule type" value="Genomic_DNA"/>
</dbReference>
<gene>
    <name evidence="2" type="ORF">PLOB_00017379</name>
</gene>
<feature type="domain" description="Tesmin/TSO1-like CXC" evidence="1">
    <location>
        <begin position="1347"/>
        <end position="1389"/>
    </location>
</feature>
<comment type="caution">
    <text evidence="2">The sequence shown here is derived from an EMBL/GenBank/DDBJ whole genome shotgun (WGS) entry which is preliminary data.</text>
</comment>
<keyword evidence="3" id="KW-1185">Reference proteome</keyword>
<evidence type="ECO:0000313" key="3">
    <source>
        <dbReference type="Proteomes" id="UP001159405"/>
    </source>
</evidence>
<dbReference type="SMART" id="SM01114">
    <property type="entry name" value="CXC"/>
    <property type="match status" value="1"/>
</dbReference>
<dbReference type="Proteomes" id="UP001159405">
    <property type="component" value="Unassembled WGS sequence"/>
</dbReference>
<dbReference type="InterPro" id="IPR033467">
    <property type="entry name" value="Tesmin/TSO1-like_CXC"/>
</dbReference>